<organism evidence="2 3">
    <name type="scientific">Paracandidimonas soli</name>
    <dbReference type="NCBI Taxonomy" id="1917182"/>
    <lineage>
        <taxon>Bacteria</taxon>
        <taxon>Pseudomonadati</taxon>
        <taxon>Pseudomonadota</taxon>
        <taxon>Betaproteobacteria</taxon>
        <taxon>Burkholderiales</taxon>
        <taxon>Alcaligenaceae</taxon>
        <taxon>Paracandidimonas</taxon>
    </lineage>
</organism>
<evidence type="ECO:0000313" key="2">
    <source>
        <dbReference type="EMBL" id="TCV00487.1"/>
    </source>
</evidence>
<keyword evidence="1" id="KW-0472">Membrane</keyword>
<accession>A0A4R3V640</accession>
<evidence type="ECO:0000313" key="3">
    <source>
        <dbReference type="Proteomes" id="UP000294692"/>
    </source>
</evidence>
<dbReference type="RefSeq" id="WP_132475053.1">
    <property type="nucleotide sequence ID" value="NZ_JBHRVM010000001.1"/>
</dbReference>
<feature type="transmembrane region" description="Helical" evidence="1">
    <location>
        <begin position="338"/>
        <end position="359"/>
    </location>
</feature>
<protein>
    <submittedName>
        <fullName evidence="2">Uncharacterized protein</fullName>
    </submittedName>
</protein>
<keyword evidence="1" id="KW-1133">Transmembrane helix</keyword>
<dbReference type="EMBL" id="SMBX01000003">
    <property type="protein sequence ID" value="TCV00487.1"/>
    <property type="molecule type" value="Genomic_DNA"/>
</dbReference>
<keyword evidence="3" id="KW-1185">Reference proteome</keyword>
<proteinExistence type="predicted"/>
<dbReference type="AlphaFoldDB" id="A0A4R3V640"/>
<feature type="transmembrane region" description="Helical" evidence="1">
    <location>
        <begin position="397"/>
        <end position="420"/>
    </location>
</feature>
<keyword evidence="1" id="KW-0812">Transmembrane</keyword>
<dbReference type="Proteomes" id="UP000294692">
    <property type="component" value="Unassembled WGS sequence"/>
</dbReference>
<reference evidence="2 3" key="1">
    <citation type="submission" date="2019-03" db="EMBL/GenBank/DDBJ databases">
        <title>Genomic Encyclopedia of Type Strains, Phase IV (KMG-IV): sequencing the most valuable type-strain genomes for metagenomic binning, comparative biology and taxonomic classification.</title>
        <authorList>
            <person name="Goeker M."/>
        </authorList>
    </citation>
    <scope>NUCLEOTIDE SEQUENCE [LARGE SCALE GENOMIC DNA]</scope>
    <source>
        <strain evidence="2 3">DSM 100048</strain>
    </source>
</reference>
<feature type="transmembrane region" description="Helical" evidence="1">
    <location>
        <begin position="28"/>
        <end position="47"/>
    </location>
</feature>
<name>A0A4R3V640_9BURK</name>
<evidence type="ECO:0000256" key="1">
    <source>
        <dbReference type="SAM" id="Phobius"/>
    </source>
</evidence>
<comment type="caution">
    <text evidence="2">The sequence shown here is derived from an EMBL/GenBank/DDBJ whole genome shotgun (WGS) entry which is preliminary data.</text>
</comment>
<feature type="transmembrane region" description="Helical" evidence="1">
    <location>
        <begin position="366"/>
        <end position="385"/>
    </location>
</feature>
<dbReference type="OrthoDB" id="9890547at2"/>
<sequence>MKINEKRTPERIVDGDFEKEAISSSARLFYILITMTIIYVFAGMSKIDRNQAMDNLRSMSIIHALIVLAEGGAPHREMLRLDLTKFHARARAEVAENEFILPEKFGDGSIQNAGIYEVSMRFAPAATCKVSVVEAKKGVEFYGASSYIAGGLHKISSEDSRLVSFGRCGVGYGQDFHAWIFKDKKNQILVGIPKSFQDSFPYLRPPTPAELFVIEETEEIKGLLPMLVQEYLEVNEPFVLIHVQALRHAILRYAAERRGVYYSADELETAVSRLYEEVEARTGFIGINATHTTIIRFGPIVIFIVAWELWRRVRRIAPTVRRDSTWFPFDVQLPVAEVMASLFALAPFVSALLITYFFVESQELGVVIFDRIVTISGILAFDFPLAPSPGWISKDYWALTLIPLFVSLAGLLLFTSLRLLAIIRVNAKNFAE</sequence>
<gene>
    <name evidence="2" type="ORF">EV686_10367</name>
</gene>